<gene>
    <name evidence="2" type="ORF">HMPREF9237_01010</name>
</gene>
<dbReference type="EMBL" id="AGWM01000010">
    <property type="protein sequence ID" value="EPD27073.1"/>
    <property type="molecule type" value="Genomic_DNA"/>
</dbReference>
<accession>S2VHZ6</accession>
<dbReference type="HOGENOM" id="CLU_1500451_0_0_11"/>
<keyword evidence="3" id="KW-1185">Reference proteome</keyword>
<feature type="transmembrane region" description="Helical" evidence="1">
    <location>
        <begin position="118"/>
        <end position="137"/>
    </location>
</feature>
<name>S2VHZ6_9ACTO</name>
<protein>
    <submittedName>
        <fullName evidence="2">Uncharacterized protein</fullName>
    </submittedName>
</protein>
<comment type="caution">
    <text evidence="2">The sequence shown here is derived from an EMBL/GenBank/DDBJ whole genome shotgun (WGS) entry which is preliminary data.</text>
</comment>
<keyword evidence="1" id="KW-0472">Membrane</keyword>
<proteinExistence type="predicted"/>
<reference evidence="2 3" key="1">
    <citation type="submission" date="2013-05" db="EMBL/GenBank/DDBJ databases">
        <title>The Genome Sequence of Actinobaculum schaalii FB123-CNA2.</title>
        <authorList>
            <consortium name="The Broad Institute Genomics Platform"/>
            <person name="Earl A."/>
            <person name="Ward D."/>
            <person name="Feldgarden M."/>
            <person name="Gevers D."/>
            <person name="Saerens B."/>
            <person name="Vaneechoutte M."/>
            <person name="Walker B."/>
            <person name="Young S."/>
            <person name="Zeng Q."/>
            <person name="Gargeya S."/>
            <person name="Fitzgerald M."/>
            <person name="Haas B."/>
            <person name="Abouelleil A."/>
            <person name="Allen A.W."/>
            <person name="Alvarado L."/>
            <person name="Arachchi H.M."/>
            <person name="Berlin A.M."/>
            <person name="Chapman S.B."/>
            <person name="Gainer-Dewar J."/>
            <person name="Goldberg J."/>
            <person name="Griggs A."/>
            <person name="Gujja S."/>
            <person name="Hansen M."/>
            <person name="Howarth C."/>
            <person name="Imamovic A."/>
            <person name="Ireland A."/>
            <person name="Larimer J."/>
            <person name="McCowan C."/>
            <person name="Murphy C."/>
            <person name="Pearson M."/>
            <person name="Poon T.W."/>
            <person name="Priest M."/>
            <person name="Roberts A."/>
            <person name="Saif S."/>
            <person name="Shea T."/>
            <person name="Sisk P."/>
            <person name="Sykes S."/>
            <person name="Wortman J."/>
            <person name="Nusbaum C."/>
            <person name="Birren B."/>
        </authorList>
    </citation>
    <scope>NUCLEOTIDE SEQUENCE [LARGE SCALE GENOMIC DNA]</scope>
    <source>
        <strain evidence="2 3">FB123-CNA-2</strain>
    </source>
</reference>
<keyword evidence="1" id="KW-0812">Transmembrane</keyword>
<evidence type="ECO:0000313" key="2">
    <source>
        <dbReference type="EMBL" id="EPD27073.1"/>
    </source>
</evidence>
<dbReference type="AlphaFoldDB" id="S2VHZ6"/>
<dbReference type="Proteomes" id="UP000014393">
    <property type="component" value="Unassembled WGS sequence"/>
</dbReference>
<dbReference type="STRING" id="59505.FB03_01355"/>
<dbReference type="PATRIC" id="fig|883067.3.peg.990"/>
<keyword evidence="1" id="KW-1133">Transmembrane helix</keyword>
<evidence type="ECO:0000256" key="1">
    <source>
        <dbReference type="SAM" id="Phobius"/>
    </source>
</evidence>
<evidence type="ECO:0000313" key="3">
    <source>
        <dbReference type="Proteomes" id="UP000014393"/>
    </source>
</evidence>
<organism evidence="2 3">
    <name type="scientific">Actinotignum schaalii FB123-CNA-2</name>
    <dbReference type="NCBI Taxonomy" id="883067"/>
    <lineage>
        <taxon>Bacteria</taxon>
        <taxon>Bacillati</taxon>
        <taxon>Actinomycetota</taxon>
        <taxon>Actinomycetes</taxon>
        <taxon>Actinomycetales</taxon>
        <taxon>Actinomycetaceae</taxon>
        <taxon>Actinotignum</taxon>
    </lineage>
</organism>
<sequence>MIIPAAIVSFMGEGPTGKHSDNSFDAQWDKIARELEAEGVGANINTTRDSDAALPPVDVSPRYTDAAWALGGGRAAGPRDWSPAPEDSDFSDDDATFNPASREEYYVPQAPAHRYASLAWVATGVLVLISALMFIGLLPAPRLTAWILAGGALVGVVVAIILTAPAREDTDPYDDGARL</sequence>
<feature type="transmembrane region" description="Helical" evidence="1">
    <location>
        <begin position="143"/>
        <end position="164"/>
    </location>
</feature>